<gene>
    <name evidence="2" type="ORF">PR048_002400</name>
</gene>
<comment type="caution">
    <text evidence="2">The sequence shown here is derived from an EMBL/GenBank/DDBJ whole genome shotgun (WGS) entry which is preliminary data.</text>
</comment>
<dbReference type="EMBL" id="JARBHB010000001">
    <property type="protein sequence ID" value="KAJ8897054.1"/>
    <property type="molecule type" value="Genomic_DNA"/>
</dbReference>
<feature type="region of interest" description="Disordered" evidence="1">
    <location>
        <begin position="64"/>
        <end position="93"/>
    </location>
</feature>
<name>A0ABQ9ILH8_9NEOP</name>
<protein>
    <submittedName>
        <fullName evidence="2">Uncharacterized protein</fullName>
    </submittedName>
</protein>
<keyword evidence="3" id="KW-1185">Reference proteome</keyword>
<feature type="region of interest" description="Disordered" evidence="1">
    <location>
        <begin position="345"/>
        <end position="379"/>
    </location>
</feature>
<feature type="compositionally biased region" description="Low complexity" evidence="1">
    <location>
        <begin position="165"/>
        <end position="193"/>
    </location>
</feature>
<evidence type="ECO:0000313" key="2">
    <source>
        <dbReference type="EMBL" id="KAJ8897054.1"/>
    </source>
</evidence>
<feature type="region of interest" description="Disordered" evidence="1">
    <location>
        <begin position="137"/>
        <end position="207"/>
    </location>
</feature>
<organism evidence="2 3">
    <name type="scientific">Dryococelus australis</name>
    <dbReference type="NCBI Taxonomy" id="614101"/>
    <lineage>
        <taxon>Eukaryota</taxon>
        <taxon>Metazoa</taxon>
        <taxon>Ecdysozoa</taxon>
        <taxon>Arthropoda</taxon>
        <taxon>Hexapoda</taxon>
        <taxon>Insecta</taxon>
        <taxon>Pterygota</taxon>
        <taxon>Neoptera</taxon>
        <taxon>Polyneoptera</taxon>
        <taxon>Phasmatodea</taxon>
        <taxon>Verophasmatodea</taxon>
        <taxon>Anareolatae</taxon>
        <taxon>Phasmatidae</taxon>
        <taxon>Eurycanthinae</taxon>
        <taxon>Dryococelus</taxon>
    </lineage>
</organism>
<proteinExistence type="predicted"/>
<evidence type="ECO:0000256" key="1">
    <source>
        <dbReference type="SAM" id="MobiDB-lite"/>
    </source>
</evidence>
<sequence>MRGRGNGRYPRKPDDQRYRLARFPYARICERPRRESNPVHLDYSSVGVASQLLTSAVLRVLQVESSRREGESRGRQGGAPQRVRERPGGGAPHCCQLPRQYTPARRLEEPVSLSVRRVSVMGDLVVAMLSYMLPVEDKPPPAPSKTHLELQLQQQQARALSNGRAAASSNISSESSVSSFSSSEVASSTASHSTVTPTDKPKPKLIINGTKHHAPLKRHVRLFREAAGYDDLENLLFVYQGARLCKALCGRENEVSVEQRRKQGREKRKIPEKTRRPAASFGTIPTCENSGMTPPRIEPGSPWWEASSLATIPPRPLKGTGRSCHSELGVLSIFSNYGNRALLKEPRSLSNRRSEGRCEKKGMGEGPRSQPTMLSPAAD</sequence>
<dbReference type="Proteomes" id="UP001159363">
    <property type="component" value="Chromosome 1"/>
</dbReference>
<accession>A0ABQ9ILH8</accession>
<feature type="compositionally biased region" description="Basic and acidic residues" evidence="1">
    <location>
        <begin position="345"/>
        <end position="363"/>
    </location>
</feature>
<reference evidence="2 3" key="1">
    <citation type="submission" date="2023-02" db="EMBL/GenBank/DDBJ databases">
        <title>LHISI_Scaffold_Assembly.</title>
        <authorList>
            <person name="Stuart O.P."/>
            <person name="Cleave R."/>
            <person name="Magrath M.J.L."/>
            <person name="Mikheyev A.S."/>
        </authorList>
    </citation>
    <scope>NUCLEOTIDE SEQUENCE [LARGE SCALE GENOMIC DNA]</scope>
    <source>
        <strain evidence="2">Daus_M_001</strain>
        <tissue evidence="2">Leg muscle</tissue>
    </source>
</reference>
<evidence type="ECO:0000313" key="3">
    <source>
        <dbReference type="Proteomes" id="UP001159363"/>
    </source>
</evidence>
<feature type="compositionally biased region" description="Basic and acidic residues" evidence="1">
    <location>
        <begin position="65"/>
        <end position="74"/>
    </location>
</feature>
<feature type="region of interest" description="Disordered" evidence="1">
    <location>
        <begin position="260"/>
        <end position="293"/>
    </location>
</feature>